<keyword evidence="2" id="KW-1185">Reference proteome</keyword>
<sequence>MPDLLFLVPFSSSHERFAIQGEERQGDYFTGVSLSSPTKLSSPPRPGAELRKVRGITAADARMRFCPLSLAPKRHPYQVDMSTHLEYLQQINHLCKVEELQATLADVAELVTVRGRPVESFGRLRTTVLQLADDHPDRLDAILAQLHELLSKLTAAQVDNVGSGELARSCGQQLRHAIKALSDDGESAPVVVRPRRNGAPRQSHLEDKLETLCSLYPEGASATAAAFCEQAREAAGGITWIPGANAKGYRREDRLALAAVHKLLESMAKVRHELDAGRIARKVCVERLDQLLSTSGYEILAKIRAAKATRDNSEESAGSHTVDDGRGMFTLGQADLTARKREIYRSGGQRREWYYS</sequence>
<dbReference type="AlphaFoldDB" id="A0A2S5B4F3"/>
<dbReference type="EMBL" id="PJQD01000076">
    <property type="protein sequence ID" value="POY71591.1"/>
    <property type="molecule type" value="Genomic_DNA"/>
</dbReference>
<organism evidence="1 2">
    <name type="scientific">Rhodotorula taiwanensis</name>
    <dbReference type="NCBI Taxonomy" id="741276"/>
    <lineage>
        <taxon>Eukaryota</taxon>
        <taxon>Fungi</taxon>
        <taxon>Dikarya</taxon>
        <taxon>Basidiomycota</taxon>
        <taxon>Pucciniomycotina</taxon>
        <taxon>Microbotryomycetes</taxon>
        <taxon>Sporidiobolales</taxon>
        <taxon>Sporidiobolaceae</taxon>
        <taxon>Rhodotorula</taxon>
    </lineage>
</organism>
<protein>
    <submittedName>
        <fullName evidence="1">Uncharacterized protein</fullName>
    </submittedName>
</protein>
<dbReference type="Proteomes" id="UP000237144">
    <property type="component" value="Unassembled WGS sequence"/>
</dbReference>
<proteinExistence type="predicted"/>
<evidence type="ECO:0000313" key="1">
    <source>
        <dbReference type="EMBL" id="POY71591.1"/>
    </source>
</evidence>
<comment type="caution">
    <text evidence="1">The sequence shown here is derived from an EMBL/GenBank/DDBJ whole genome shotgun (WGS) entry which is preliminary data.</text>
</comment>
<accession>A0A2S5B4F3</accession>
<name>A0A2S5B4F3_9BASI</name>
<reference evidence="1 2" key="1">
    <citation type="journal article" date="2018" name="Front. Microbiol.">
        <title>Prospects for Fungal Bioremediation of Acidic Radioactive Waste Sites: Characterization and Genome Sequence of Rhodotorula taiwanensis MD1149.</title>
        <authorList>
            <person name="Tkavc R."/>
            <person name="Matrosova V.Y."/>
            <person name="Grichenko O.E."/>
            <person name="Gostincar C."/>
            <person name="Volpe R.P."/>
            <person name="Klimenkova P."/>
            <person name="Gaidamakova E.K."/>
            <person name="Zhou C.E."/>
            <person name="Stewart B.J."/>
            <person name="Lyman M.G."/>
            <person name="Malfatti S.A."/>
            <person name="Rubinfeld B."/>
            <person name="Courtot M."/>
            <person name="Singh J."/>
            <person name="Dalgard C.L."/>
            <person name="Hamilton T."/>
            <person name="Frey K.G."/>
            <person name="Gunde-Cimerman N."/>
            <person name="Dugan L."/>
            <person name="Daly M.J."/>
        </authorList>
    </citation>
    <scope>NUCLEOTIDE SEQUENCE [LARGE SCALE GENOMIC DNA]</scope>
    <source>
        <strain evidence="1 2">MD1149</strain>
    </source>
</reference>
<gene>
    <name evidence="1" type="ORF">BMF94_5376</name>
</gene>
<evidence type="ECO:0000313" key="2">
    <source>
        <dbReference type="Proteomes" id="UP000237144"/>
    </source>
</evidence>